<name>A0AAE9XSG1_9PROT</name>
<protein>
    <submittedName>
        <fullName evidence="3">PEPxxWA-CTERM sorting domain-containing protein</fullName>
    </submittedName>
</protein>
<dbReference type="Proteomes" id="UP001217500">
    <property type="component" value="Chromosome"/>
</dbReference>
<accession>A0AAE9XSG1</accession>
<feature type="domain" description="Ice-binding protein C-terminal" evidence="2">
    <location>
        <begin position="196"/>
        <end position="220"/>
    </location>
</feature>
<dbReference type="RefSeq" id="WP_289505360.1">
    <property type="nucleotide sequence ID" value="NZ_CP116805.1"/>
</dbReference>
<feature type="signal peptide" evidence="1">
    <location>
        <begin position="1"/>
        <end position="24"/>
    </location>
</feature>
<evidence type="ECO:0000313" key="4">
    <source>
        <dbReference type="Proteomes" id="UP001217500"/>
    </source>
</evidence>
<keyword evidence="4" id="KW-1185">Reference proteome</keyword>
<keyword evidence="1" id="KW-0732">Signal</keyword>
<dbReference type="NCBIfam" id="TIGR02595">
    <property type="entry name" value="PEP_CTERM"/>
    <property type="match status" value="1"/>
</dbReference>
<gene>
    <name evidence="3" type="ORF">PH603_07155</name>
</gene>
<organism evidence="3 4">
    <name type="scientific">Gimibacter soli</name>
    <dbReference type="NCBI Taxonomy" id="3024400"/>
    <lineage>
        <taxon>Bacteria</taxon>
        <taxon>Pseudomonadati</taxon>
        <taxon>Pseudomonadota</taxon>
        <taxon>Alphaproteobacteria</taxon>
        <taxon>Kordiimonadales</taxon>
        <taxon>Temperatibacteraceae</taxon>
        <taxon>Gimibacter</taxon>
    </lineage>
</organism>
<dbReference type="Pfam" id="PF07589">
    <property type="entry name" value="PEP-CTERM"/>
    <property type="match status" value="1"/>
</dbReference>
<proteinExistence type="predicted"/>
<sequence>MNFNLKAALTGAVFATAGLTSAEAATTYYSGDGNGTCNGGACVSITPHGVWGDVSDNAGLAANTADWISFANTGIGGSVLPSLGGPRDDSNYTMLFSNTFSVGGTGDLNLWVLADDTALVRITGLNGAVLDFPAFAGQINPCAGGGLGNPVGCVEGDMGSWSFSGLEAGNYTLDIYSFQTGGDVFGMQYAMNVTSAIPEPATWLMMIMGFGLVGMASRRRTGVSMA</sequence>
<dbReference type="AlphaFoldDB" id="A0AAE9XSG1"/>
<dbReference type="KEGG" id="gso:PH603_07155"/>
<reference evidence="3" key="1">
    <citation type="submission" date="2023-01" db="EMBL/GenBank/DDBJ databases">
        <title>The genome sequence of Kordiimonadaceae bacterium 6D33.</title>
        <authorList>
            <person name="Liu Y."/>
        </authorList>
    </citation>
    <scope>NUCLEOTIDE SEQUENCE</scope>
    <source>
        <strain evidence="3">6D33</strain>
    </source>
</reference>
<feature type="chain" id="PRO_5042061098" evidence="1">
    <location>
        <begin position="25"/>
        <end position="226"/>
    </location>
</feature>
<evidence type="ECO:0000259" key="2">
    <source>
        <dbReference type="Pfam" id="PF07589"/>
    </source>
</evidence>
<evidence type="ECO:0000313" key="3">
    <source>
        <dbReference type="EMBL" id="WCL55537.1"/>
    </source>
</evidence>
<evidence type="ECO:0000256" key="1">
    <source>
        <dbReference type="SAM" id="SignalP"/>
    </source>
</evidence>
<dbReference type="NCBIfam" id="NF035944">
    <property type="entry name" value="PEPxxWA-CTERM"/>
    <property type="match status" value="1"/>
</dbReference>
<dbReference type="InterPro" id="IPR013424">
    <property type="entry name" value="Ice-binding_C"/>
</dbReference>
<dbReference type="EMBL" id="CP116805">
    <property type="protein sequence ID" value="WCL55537.1"/>
    <property type="molecule type" value="Genomic_DNA"/>
</dbReference>